<evidence type="ECO:0000256" key="5">
    <source>
        <dbReference type="ARBA" id="ARBA00015938"/>
    </source>
</evidence>
<comment type="pathway">
    <text evidence="2 14">Glycan biosynthesis; trehalose biosynthesis.</text>
</comment>
<comment type="catalytic activity">
    <reaction evidence="12 14">
        <text>hydrolysis of (1-&gt;4)-alpha-D-glucosidic linkage in 4-alpha-D-[(1-&gt;4)-alpha-D-glucanosyl]n trehalose to yield trehalose and (1-&gt;4)-alpha-D-glucan.</text>
        <dbReference type="EC" id="3.2.1.141"/>
    </reaction>
</comment>
<dbReference type="InterPro" id="IPR013783">
    <property type="entry name" value="Ig-like_fold"/>
</dbReference>
<feature type="binding site" evidence="16">
    <location>
        <begin position="256"/>
        <end position="261"/>
    </location>
    <ligand>
        <name>substrate</name>
    </ligand>
</feature>
<evidence type="ECO:0000313" key="20">
    <source>
        <dbReference type="Proteomes" id="UP000600449"/>
    </source>
</evidence>
<dbReference type="InterPro" id="IPR014756">
    <property type="entry name" value="Ig_E-set"/>
</dbReference>
<evidence type="ECO:0000256" key="7">
    <source>
        <dbReference type="ARBA" id="ARBA00022801"/>
    </source>
</evidence>
<feature type="active site" description="Nucleophile" evidence="15">
    <location>
        <position position="258"/>
    </location>
</feature>
<name>A0A917Q6J6_9HYPH</name>
<dbReference type="NCBIfam" id="TIGR02402">
    <property type="entry name" value="trehalose_TreZ"/>
    <property type="match status" value="1"/>
</dbReference>
<feature type="binding site" evidence="16">
    <location>
        <begin position="381"/>
        <end position="386"/>
    </location>
    <ligand>
        <name>substrate</name>
    </ligand>
</feature>
<proteinExistence type="inferred from homology"/>
<accession>A0A917Q6J6</accession>
<evidence type="ECO:0000313" key="19">
    <source>
        <dbReference type="EMBL" id="GGK31275.1"/>
    </source>
</evidence>
<dbReference type="Pfam" id="PF11941">
    <property type="entry name" value="DUF3459"/>
    <property type="match status" value="1"/>
</dbReference>
<dbReference type="GO" id="GO:0005737">
    <property type="term" value="C:cytoplasm"/>
    <property type="evidence" value="ECO:0007669"/>
    <property type="project" value="UniProtKB-SubCell"/>
</dbReference>
<evidence type="ECO:0000256" key="11">
    <source>
        <dbReference type="ARBA" id="ARBA00033284"/>
    </source>
</evidence>
<dbReference type="InterPro" id="IPR012768">
    <property type="entry name" value="Trehalose_TreZ"/>
</dbReference>
<dbReference type="PANTHER" id="PTHR43651">
    <property type="entry name" value="1,4-ALPHA-GLUCAN-BRANCHING ENZYME"/>
    <property type="match status" value="1"/>
</dbReference>
<keyword evidence="6" id="KW-0963">Cytoplasm</keyword>
<keyword evidence="8" id="KW-0119">Carbohydrate metabolism</keyword>
<evidence type="ECO:0000256" key="9">
    <source>
        <dbReference type="ARBA" id="ARBA00023295"/>
    </source>
</evidence>
<dbReference type="Proteomes" id="UP000600449">
    <property type="component" value="Unassembled WGS sequence"/>
</dbReference>
<reference evidence="19 20" key="1">
    <citation type="journal article" date="2014" name="Int. J. Syst. Evol. Microbiol.">
        <title>Complete genome sequence of Corynebacterium casei LMG S-19264T (=DSM 44701T), isolated from a smear-ripened cheese.</title>
        <authorList>
            <consortium name="US DOE Joint Genome Institute (JGI-PGF)"/>
            <person name="Walter F."/>
            <person name="Albersmeier A."/>
            <person name="Kalinowski J."/>
            <person name="Ruckert C."/>
        </authorList>
    </citation>
    <scope>NUCLEOTIDE SEQUENCE [LARGE SCALE GENOMIC DNA]</scope>
    <source>
        <strain evidence="19 20">CGMCC 1.9161</strain>
    </source>
</reference>
<evidence type="ECO:0000256" key="17">
    <source>
        <dbReference type="PIRSR" id="PIRSR006337-3"/>
    </source>
</evidence>
<dbReference type="PANTHER" id="PTHR43651:SF11">
    <property type="entry name" value="MALTO-OLIGOSYLTREHALOSE TREHALOHYDROLASE"/>
    <property type="match status" value="1"/>
</dbReference>
<evidence type="ECO:0000256" key="10">
    <source>
        <dbReference type="ARBA" id="ARBA00032057"/>
    </source>
</evidence>
<protein>
    <recommendedName>
        <fullName evidence="5 13">Malto-oligosyltrehalose trehalohydrolase</fullName>
        <shortName evidence="14">MTHase</shortName>
        <ecNumber evidence="4 13">3.2.1.141</ecNumber>
    </recommendedName>
    <alternativeName>
        <fullName evidence="11 14">4-alpha-D-((1-&gt;4)-alpha-D-glucano)trehalose trehalohydrolase</fullName>
    </alternativeName>
    <alternativeName>
        <fullName evidence="10 14">Maltooligosyl trehalose trehalohydrolase</fullName>
    </alternativeName>
</protein>
<dbReference type="GO" id="GO:0033942">
    <property type="term" value="F:4-alpha-D-(1-&gt;4)-alpha-D-glucanotrehalose trehalohydrolase activity"/>
    <property type="evidence" value="ECO:0007669"/>
    <property type="project" value="UniProtKB-EC"/>
</dbReference>
<dbReference type="EMBL" id="BMMF01000004">
    <property type="protein sequence ID" value="GGK31275.1"/>
    <property type="molecule type" value="Genomic_DNA"/>
</dbReference>
<dbReference type="AlphaFoldDB" id="A0A917Q6J6"/>
<sequence length="588" mass="65192">MARHAHPTLWGASLVSPGRTCFRLWAPIQRQPHLAIEGREPVPMRKQDAGWFEVEVECGAGTPYRYRLDDGKLVPDPASKAQAKDVHDPSIVVDPHAFDWRNDGWRGRPLEELVLYEAHAGLLGGFEGVRGHLKALADLGITAIQLMPIGAFPGSRNWGYDGVLPYAPDAAYGTPDDLKRLVDEAHGLGLQVFLDVVYNHFGPDGNYLHAYAEPFFRNDIHTPWGAAIDFRRHEVRRFFADNVLMWLMEYRVDGLRFDAVHAIPERDWLDEVAAEVRRTIEPGRHVHLVLENEENDPGYLGREIDAQWNDDFHHCVHVMLTGEDQSYYGNYVRDTAGKLAIALEEGFVYQGQAPENGIGHPRGAPSGHLPPTAFVAHIQNHDQVGNRAFGDRLTTLVEREALDAATALHLLCPQLPMIFMGEETGAKEPFLFFTDYHDDLADAVREGRRREFKDFPEFADPQIRARIPDPNAPETFARSRPAIAGEGGDEAVLALYRRLLAARAQQIVPRLAGARAQSAEVVNEKAVIGRWRMGDGAHLVLLSNLGADPAPLGVLAVPTIEPFVVVGRPIAAGAVPAHTTIAWLEEAA</sequence>
<dbReference type="SUPFAM" id="SSF81296">
    <property type="entry name" value="E set domains"/>
    <property type="match status" value="1"/>
</dbReference>
<evidence type="ECO:0000256" key="2">
    <source>
        <dbReference type="ARBA" id="ARBA00005199"/>
    </source>
</evidence>
<dbReference type="Gene3D" id="3.20.20.80">
    <property type="entry name" value="Glycosidases"/>
    <property type="match status" value="1"/>
</dbReference>
<feature type="domain" description="Glycosyl hydrolase family 13 catalytic" evidence="18">
    <location>
        <begin position="92"/>
        <end position="466"/>
    </location>
</feature>
<feature type="binding site" evidence="16">
    <location>
        <begin position="310"/>
        <end position="314"/>
    </location>
    <ligand>
        <name>substrate</name>
    </ligand>
</feature>
<evidence type="ECO:0000259" key="18">
    <source>
        <dbReference type="SMART" id="SM00642"/>
    </source>
</evidence>
<dbReference type="PIRSF" id="PIRSF006337">
    <property type="entry name" value="Trehalose_TreZ"/>
    <property type="match status" value="1"/>
</dbReference>
<evidence type="ECO:0000256" key="13">
    <source>
        <dbReference type="NCBIfam" id="TIGR02402"/>
    </source>
</evidence>
<dbReference type="GO" id="GO:0005992">
    <property type="term" value="P:trehalose biosynthetic process"/>
    <property type="evidence" value="ECO:0007669"/>
    <property type="project" value="UniProtKB-UniRule"/>
</dbReference>
<evidence type="ECO:0000256" key="6">
    <source>
        <dbReference type="ARBA" id="ARBA00022490"/>
    </source>
</evidence>
<comment type="similarity">
    <text evidence="3 14">Belongs to the glycosyl hydrolase 13 family.</text>
</comment>
<dbReference type="Pfam" id="PF00128">
    <property type="entry name" value="Alpha-amylase"/>
    <property type="match status" value="1"/>
</dbReference>
<dbReference type="InterPro" id="IPR017853">
    <property type="entry name" value="GH"/>
</dbReference>
<dbReference type="InterPro" id="IPR006047">
    <property type="entry name" value="GH13_cat_dom"/>
</dbReference>
<evidence type="ECO:0000256" key="1">
    <source>
        <dbReference type="ARBA" id="ARBA00004496"/>
    </source>
</evidence>
<keyword evidence="7 14" id="KW-0378">Hydrolase</keyword>
<dbReference type="InterPro" id="IPR044901">
    <property type="entry name" value="Trehalose_TreZ_E-set_sf"/>
</dbReference>
<comment type="subcellular location">
    <subcellularLocation>
        <location evidence="1 15">Cytoplasm</location>
    </subcellularLocation>
</comment>
<feature type="active site" description="Proton donor" evidence="15">
    <location>
        <position position="291"/>
    </location>
</feature>
<dbReference type="CDD" id="cd02853">
    <property type="entry name" value="E_set_MTHase_like_N"/>
    <property type="match status" value="1"/>
</dbReference>
<dbReference type="CDD" id="cd11325">
    <property type="entry name" value="AmyAc_GTHase"/>
    <property type="match status" value="1"/>
</dbReference>
<evidence type="ECO:0000256" key="8">
    <source>
        <dbReference type="ARBA" id="ARBA00023277"/>
    </source>
</evidence>
<keyword evidence="20" id="KW-1185">Reference proteome</keyword>
<dbReference type="Gene3D" id="1.10.10.760">
    <property type="entry name" value="E-set domains of sugar-utilizing enzymes"/>
    <property type="match status" value="1"/>
</dbReference>
<dbReference type="SUPFAM" id="SSF51445">
    <property type="entry name" value="(Trans)glycosidases"/>
    <property type="match status" value="1"/>
</dbReference>
<dbReference type="SMART" id="SM00642">
    <property type="entry name" value="Aamy"/>
    <property type="match status" value="1"/>
</dbReference>
<dbReference type="InterPro" id="IPR022567">
    <property type="entry name" value="DUF3459"/>
</dbReference>
<evidence type="ECO:0000256" key="14">
    <source>
        <dbReference type="PIRNR" id="PIRNR006337"/>
    </source>
</evidence>
<dbReference type="Gene3D" id="2.60.40.10">
    <property type="entry name" value="Immunoglobulins"/>
    <property type="match status" value="1"/>
</dbReference>
<keyword evidence="9 14" id="KW-0326">Glycosidase</keyword>
<evidence type="ECO:0000256" key="15">
    <source>
        <dbReference type="PIRSR" id="PIRSR006337-1"/>
    </source>
</evidence>
<evidence type="ECO:0000256" key="3">
    <source>
        <dbReference type="ARBA" id="ARBA00008061"/>
    </source>
</evidence>
<dbReference type="EC" id="3.2.1.141" evidence="4 13"/>
<evidence type="ECO:0000256" key="4">
    <source>
        <dbReference type="ARBA" id="ARBA00012268"/>
    </source>
</evidence>
<dbReference type="RefSeq" id="WP_188911714.1">
    <property type="nucleotide sequence ID" value="NZ_BMMF01000004.1"/>
</dbReference>
<comment type="caution">
    <text evidence="19">The sequence shown here is derived from an EMBL/GenBank/DDBJ whole genome shotgun (WGS) entry which is preliminary data.</text>
</comment>
<evidence type="ECO:0000256" key="16">
    <source>
        <dbReference type="PIRSR" id="PIRSR006337-2"/>
    </source>
</evidence>
<feature type="site" description="Transition state stabilizer" evidence="17">
    <location>
        <position position="382"/>
    </location>
</feature>
<organism evidence="19 20">
    <name type="scientific">Salinarimonas ramus</name>
    <dbReference type="NCBI Taxonomy" id="690164"/>
    <lineage>
        <taxon>Bacteria</taxon>
        <taxon>Pseudomonadati</taxon>
        <taxon>Pseudomonadota</taxon>
        <taxon>Alphaproteobacteria</taxon>
        <taxon>Hyphomicrobiales</taxon>
        <taxon>Salinarimonadaceae</taxon>
        <taxon>Salinarimonas</taxon>
    </lineage>
</organism>
<gene>
    <name evidence="19" type="ORF">GCM10011322_17320</name>
</gene>
<evidence type="ECO:0000256" key="12">
    <source>
        <dbReference type="ARBA" id="ARBA00034013"/>
    </source>
</evidence>